<proteinExistence type="inferred from homology"/>
<evidence type="ECO:0000256" key="12">
    <source>
        <dbReference type="SAM" id="Phobius"/>
    </source>
</evidence>
<evidence type="ECO:0000256" key="8">
    <source>
        <dbReference type="ARBA" id="ARBA00023170"/>
    </source>
</evidence>
<evidence type="ECO:0000256" key="7">
    <source>
        <dbReference type="ARBA" id="ARBA00023157"/>
    </source>
</evidence>
<evidence type="ECO:0000313" key="15">
    <source>
        <dbReference type="WBParaSite" id="GPLIN_000545400"/>
    </source>
</evidence>
<keyword evidence="5 10" id="KW-0297">G-protein coupled receptor</keyword>
<evidence type="ECO:0000259" key="13">
    <source>
        <dbReference type="PROSITE" id="PS50262"/>
    </source>
</evidence>
<reference evidence="15" key="2">
    <citation type="submission" date="2016-06" db="UniProtKB">
        <authorList>
            <consortium name="WormBaseParasite"/>
        </authorList>
    </citation>
    <scope>IDENTIFICATION</scope>
</reference>
<feature type="transmembrane region" description="Helical" evidence="12">
    <location>
        <begin position="49"/>
        <end position="67"/>
    </location>
</feature>
<dbReference type="PRINTS" id="PR00237">
    <property type="entry name" value="GPCRRHODOPSN"/>
</dbReference>
<evidence type="ECO:0000256" key="11">
    <source>
        <dbReference type="SAM" id="MobiDB-lite"/>
    </source>
</evidence>
<keyword evidence="3 10" id="KW-0812">Transmembrane</keyword>
<dbReference type="InterPro" id="IPR017452">
    <property type="entry name" value="GPCR_Rhodpsn_7TM"/>
</dbReference>
<reference evidence="14" key="1">
    <citation type="submission" date="2014-05" db="EMBL/GenBank/DDBJ databases">
        <title>The genome and life-stage specific transcriptomes of Globodera pallida elucidate key aspects of plant parasitism by a cyst nematode.</title>
        <authorList>
            <person name="Cotton J.A."/>
            <person name="Lilley C.J."/>
            <person name="Jones L.M."/>
            <person name="Kikuchi T."/>
            <person name="Reid A.J."/>
            <person name="Thorpe P."/>
            <person name="Tsai I.J."/>
            <person name="Beasley H."/>
            <person name="Blok V."/>
            <person name="Cock P.J.A."/>
            <person name="Van den Akker S.E."/>
            <person name="Holroyd N."/>
            <person name="Hunt M."/>
            <person name="Mantelin S."/>
            <person name="Naghra H."/>
            <person name="Pain A."/>
            <person name="Palomares-Rius J.E."/>
            <person name="Zarowiecki M."/>
            <person name="Berriman M."/>
            <person name="Jones J.T."/>
            <person name="Urwin P.E."/>
        </authorList>
    </citation>
    <scope>NUCLEOTIDE SEQUENCE [LARGE SCALE GENOMIC DNA]</scope>
    <source>
        <strain evidence="14">Lindley</strain>
    </source>
</reference>
<evidence type="ECO:0000313" key="14">
    <source>
        <dbReference type="Proteomes" id="UP000050741"/>
    </source>
</evidence>
<evidence type="ECO:0000256" key="5">
    <source>
        <dbReference type="ARBA" id="ARBA00023040"/>
    </source>
</evidence>
<feature type="region of interest" description="Disordered" evidence="11">
    <location>
        <begin position="381"/>
        <end position="405"/>
    </location>
</feature>
<dbReference type="WBParaSite" id="GPLIN_000545400">
    <property type="protein sequence ID" value="GPLIN_000545400"/>
    <property type="gene ID" value="GPLIN_000545400"/>
</dbReference>
<accession>A0A183BXW4</accession>
<dbReference type="GO" id="GO:0004993">
    <property type="term" value="F:G protein-coupled serotonin receptor activity"/>
    <property type="evidence" value="ECO:0007669"/>
    <property type="project" value="UniProtKB-ARBA"/>
</dbReference>
<comment type="similarity">
    <text evidence="10">Belongs to the G-protein coupled receptor 1 family.</text>
</comment>
<feature type="transmembrane region" description="Helical" evidence="12">
    <location>
        <begin position="12"/>
        <end position="37"/>
    </location>
</feature>
<dbReference type="SUPFAM" id="SSF81321">
    <property type="entry name" value="Family A G protein-coupled receptor-like"/>
    <property type="match status" value="1"/>
</dbReference>
<dbReference type="GO" id="GO:0005886">
    <property type="term" value="C:plasma membrane"/>
    <property type="evidence" value="ECO:0007669"/>
    <property type="project" value="UniProtKB-SubCell"/>
</dbReference>
<evidence type="ECO:0000256" key="3">
    <source>
        <dbReference type="ARBA" id="ARBA00022692"/>
    </source>
</evidence>
<dbReference type="AlphaFoldDB" id="A0A183BXW4"/>
<keyword evidence="7" id="KW-1015">Disulfide bond</keyword>
<feature type="transmembrane region" description="Helical" evidence="12">
    <location>
        <begin position="546"/>
        <end position="569"/>
    </location>
</feature>
<dbReference type="Proteomes" id="UP000050741">
    <property type="component" value="Unassembled WGS sequence"/>
</dbReference>
<feature type="transmembrane region" description="Helical" evidence="12">
    <location>
        <begin position="581"/>
        <end position="604"/>
    </location>
</feature>
<evidence type="ECO:0000256" key="9">
    <source>
        <dbReference type="ARBA" id="ARBA00023224"/>
    </source>
</evidence>
<evidence type="ECO:0000256" key="6">
    <source>
        <dbReference type="ARBA" id="ARBA00023136"/>
    </source>
</evidence>
<dbReference type="PROSITE" id="PS00237">
    <property type="entry name" value="G_PROTEIN_RECEP_F1_1"/>
    <property type="match status" value="1"/>
</dbReference>
<evidence type="ECO:0000256" key="10">
    <source>
        <dbReference type="RuleBase" id="RU000688"/>
    </source>
</evidence>
<dbReference type="PANTHER" id="PTHR24248">
    <property type="entry name" value="ADRENERGIC RECEPTOR-RELATED G-PROTEIN COUPLED RECEPTOR"/>
    <property type="match status" value="1"/>
</dbReference>
<keyword evidence="2" id="KW-1003">Cell membrane</keyword>
<dbReference type="PANTHER" id="PTHR24248:SF199">
    <property type="entry name" value="IP13425P-RELATED"/>
    <property type="match status" value="1"/>
</dbReference>
<keyword evidence="14" id="KW-1185">Reference proteome</keyword>
<dbReference type="InterPro" id="IPR000276">
    <property type="entry name" value="GPCR_Rhodpsn"/>
</dbReference>
<evidence type="ECO:0000256" key="1">
    <source>
        <dbReference type="ARBA" id="ARBA00004651"/>
    </source>
</evidence>
<feature type="domain" description="G-protein coupled receptors family 1 profile" evidence="13">
    <location>
        <begin position="28"/>
        <end position="601"/>
    </location>
</feature>
<feature type="transmembrane region" description="Helical" evidence="12">
    <location>
        <begin position="87"/>
        <end position="107"/>
    </location>
</feature>
<organism evidence="14 15">
    <name type="scientific">Globodera pallida</name>
    <name type="common">Potato cyst nematode worm</name>
    <name type="synonym">Heterodera pallida</name>
    <dbReference type="NCBI Taxonomy" id="36090"/>
    <lineage>
        <taxon>Eukaryota</taxon>
        <taxon>Metazoa</taxon>
        <taxon>Ecdysozoa</taxon>
        <taxon>Nematoda</taxon>
        <taxon>Chromadorea</taxon>
        <taxon>Rhabditida</taxon>
        <taxon>Tylenchina</taxon>
        <taxon>Tylenchomorpha</taxon>
        <taxon>Tylenchoidea</taxon>
        <taxon>Heteroderidae</taxon>
        <taxon>Heteroderinae</taxon>
        <taxon>Globodera</taxon>
    </lineage>
</organism>
<feature type="compositionally biased region" description="Gly residues" evidence="11">
    <location>
        <begin position="395"/>
        <end position="404"/>
    </location>
</feature>
<comment type="subcellular location">
    <subcellularLocation>
        <location evidence="1">Cell membrane</location>
        <topology evidence="1">Multi-pass membrane protein</topology>
    </subcellularLocation>
</comment>
<dbReference type="GO" id="GO:0071880">
    <property type="term" value="P:adenylate cyclase-activating adrenergic receptor signaling pathway"/>
    <property type="evidence" value="ECO:0007669"/>
    <property type="project" value="TreeGrafter"/>
</dbReference>
<evidence type="ECO:0000256" key="2">
    <source>
        <dbReference type="ARBA" id="ARBA00022475"/>
    </source>
</evidence>
<dbReference type="OrthoDB" id="6358729at2759"/>
<keyword evidence="8 10" id="KW-0675">Receptor</keyword>
<dbReference type="Pfam" id="PF00001">
    <property type="entry name" value="7tm_1"/>
    <property type="match status" value="1"/>
</dbReference>
<dbReference type="SMART" id="SM01381">
    <property type="entry name" value="7TM_GPCR_Srsx"/>
    <property type="match status" value="1"/>
</dbReference>
<keyword evidence="4 12" id="KW-1133">Transmembrane helix</keyword>
<feature type="transmembrane region" description="Helical" evidence="12">
    <location>
        <begin position="128"/>
        <end position="149"/>
    </location>
</feature>
<keyword evidence="6 12" id="KW-0472">Membrane</keyword>
<dbReference type="PROSITE" id="PS50262">
    <property type="entry name" value="G_PROTEIN_RECEP_F1_2"/>
    <property type="match status" value="1"/>
</dbReference>
<name>A0A183BXW4_GLOPA</name>
<feature type="transmembrane region" description="Helical" evidence="12">
    <location>
        <begin position="192"/>
        <end position="220"/>
    </location>
</feature>
<dbReference type="GO" id="GO:0043410">
    <property type="term" value="P:positive regulation of MAPK cascade"/>
    <property type="evidence" value="ECO:0007669"/>
    <property type="project" value="TreeGrafter"/>
</dbReference>
<sequence length="628" mass="69464">MSATTIEWMASVALPVLLGTINLLVVCGNVFVLYILISQKALHTSTNSIVFSLTLSDFLLGCLILPFSIIQEFSNTWHFGTLLCKSWLSLDILLSTASIYNLLAISFDRYMAVKQPIKYGRLISSSRLSKFTISTVWLISAVLALPPFLSDLFLVTASSKMEMDAMLDSNHSSAAILELANMCTPVTNSDPYILFSAFISFILPMILMVALNVSIFCTVLDSKRKLSRTSFPARSVSAISAGKQQHLLDTAQEEKALRVHRGGSCRTLSKTGAPSDANWHYTIPSKEKCHRSLLFLKKSSLGSNAIQHFQSRTKPTAFVHQQSLPSTAAFHASSVVQQNVSRNSMDNNNHHRSLPSSRKDTLDLSIAGGICGGAGARGETFSTSLDSPKSSGGCTSLGGGGGGPDVRKQTVRQIWLNRIKRIKMSQHQKSSSSSYFCPSMRLWSSAGSCSELRCSSSLVNNMRLLMEHEHRLRSIAAVRKQRSVTERAVDRAVWFPAVVTSLFAGAGVKQSTTIYRRQSERLLLYPTIHQFTKNSLRTEMRVARTIAVVVGCFTCCWLPFTIIYVLQAFHLCPVGTCIPDWLFSVSFWLGYANSALNPLLYAAFSRDFRMAFRRVLMRDRNSSFRSSG</sequence>
<evidence type="ECO:0000256" key="4">
    <source>
        <dbReference type="ARBA" id="ARBA00022989"/>
    </source>
</evidence>
<dbReference type="Gene3D" id="1.20.1070.10">
    <property type="entry name" value="Rhodopsin 7-helix transmembrane proteins"/>
    <property type="match status" value="2"/>
</dbReference>
<protein>
    <submittedName>
        <fullName evidence="15">G_PROTEIN_RECEP_F1_2 domain-containing protein</fullName>
    </submittedName>
</protein>
<keyword evidence="9 10" id="KW-0807">Transducer</keyword>